<name>A0A6A6I6Q8_9PLEO</name>
<sequence>MTYRPLSPKYHIPTSKPMHSQSTFHCSPRSHYLNLAGSAHQIQPNTPSGCCFRHHENSKPIRLRRIRSECSLPPSAHTIFVKWTSICEHGSWDMASSGLATNFVASTQGFSNSSRATSKSHTSTGSNQCNNVTLAVRRLTRINPISRPIRPRASFHFSKD</sequence>
<evidence type="ECO:0000313" key="2">
    <source>
        <dbReference type="EMBL" id="KAF2245220.1"/>
    </source>
</evidence>
<proteinExistence type="predicted"/>
<feature type="region of interest" description="Disordered" evidence="1">
    <location>
        <begin position="1"/>
        <end position="21"/>
    </location>
</feature>
<reference evidence="2" key="1">
    <citation type="journal article" date="2020" name="Stud. Mycol.">
        <title>101 Dothideomycetes genomes: a test case for predicting lifestyles and emergence of pathogens.</title>
        <authorList>
            <person name="Haridas S."/>
            <person name="Albert R."/>
            <person name="Binder M."/>
            <person name="Bloem J."/>
            <person name="Labutti K."/>
            <person name="Salamov A."/>
            <person name="Andreopoulos B."/>
            <person name="Baker S."/>
            <person name="Barry K."/>
            <person name="Bills G."/>
            <person name="Bluhm B."/>
            <person name="Cannon C."/>
            <person name="Castanera R."/>
            <person name="Culley D."/>
            <person name="Daum C."/>
            <person name="Ezra D."/>
            <person name="Gonzalez J."/>
            <person name="Henrissat B."/>
            <person name="Kuo A."/>
            <person name="Liang C."/>
            <person name="Lipzen A."/>
            <person name="Lutzoni F."/>
            <person name="Magnuson J."/>
            <person name="Mondo S."/>
            <person name="Nolan M."/>
            <person name="Ohm R."/>
            <person name="Pangilinan J."/>
            <person name="Park H.-J."/>
            <person name="Ramirez L."/>
            <person name="Alfaro M."/>
            <person name="Sun H."/>
            <person name="Tritt A."/>
            <person name="Yoshinaga Y."/>
            <person name="Zwiers L.-H."/>
            <person name="Turgeon B."/>
            <person name="Goodwin S."/>
            <person name="Spatafora J."/>
            <person name="Crous P."/>
            <person name="Grigoriev I."/>
        </authorList>
    </citation>
    <scope>NUCLEOTIDE SEQUENCE</scope>
    <source>
        <strain evidence="2">CBS 122368</strain>
    </source>
</reference>
<evidence type="ECO:0000256" key="1">
    <source>
        <dbReference type="SAM" id="MobiDB-lite"/>
    </source>
</evidence>
<keyword evidence="3" id="KW-1185">Reference proteome</keyword>
<organism evidence="2 3">
    <name type="scientific">Trematosphaeria pertusa</name>
    <dbReference type="NCBI Taxonomy" id="390896"/>
    <lineage>
        <taxon>Eukaryota</taxon>
        <taxon>Fungi</taxon>
        <taxon>Dikarya</taxon>
        <taxon>Ascomycota</taxon>
        <taxon>Pezizomycotina</taxon>
        <taxon>Dothideomycetes</taxon>
        <taxon>Pleosporomycetidae</taxon>
        <taxon>Pleosporales</taxon>
        <taxon>Massarineae</taxon>
        <taxon>Trematosphaeriaceae</taxon>
        <taxon>Trematosphaeria</taxon>
    </lineage>
</organism>
<dbReference type="RefSeq" id="XP_033680224.1">
    <property type="nucleotide sequence ID" value="XM_033836342.1"/>
</dbReference>
<evidence type="ECO:0000313" key="3">
    <source>
        <dbReference type="Proteomes" id="UP000800094"/>
    </source>
</evidence>
<dbReference type="AlphaFoldDB" id="A0A6A6I6Q8"/>
<gene>
    <name evidence="2" type="ORF">BU26DRAFT_78867</name>
</gene>
<dbReference type="GeneID" id="54589672"/>
<dbReference type="EMBL" id="ML987201">
    <property type="protein sequence ID" value="KAF2245220.1"/>
    <property type="molecule type" value="Genomic_DNA"/>
</dbReference>
<accession>A0A6A6I6Q8</accession>
<dbReference type="Proteomes" id="UP000800094">
    <property type="component" value="Unassembled WGS sequence"/>
</dbReference>
<protein>
    <submittedName>
        <fullName evidence="2">Uncharacterized protein</fullName>
    </submittedName>
</protein>